<feature type="transmembrane region" description="Helical" evidence="12">
    <location>
        <begin position="93"/>
        <end position="115"/>
    </location>
</feature>
<reference evidence="13 14" key="1">
    <citation type="submission" date="2017-07" db="EMBL/GenBank/DDBJ databases">
        <title>Leptospira spp. isolated from tropical soils.</title>
        <authorList>
            <person name="Thibeaux R."/>
            <person name="Iraola G."/>
            <person name="Ferres I."/>
            <person name="Bierque E."/>
            <person name="Girault D."/>
            <person name="Soupe-Gilbert M.-E."/>
            <person name="Picardeau M."/>
            <person name="Goarant C."/>
        </authorList>
    </citation>
    <scope>NUCLEOTIDE SEQUENCE [LARGE SCALE GENOMIC DNA]</scope>
    <source>
        <strain evidence="13 14">FH4-C-A2</strain>
    </source>
</reference>
<organism evidence="13 14">
    <name type="scientific">Leptospira saintgironsiae</name>
    <dbReference type="NCBI Taxonomy" id="2023183"/>
    <lineage>
        <taxon>Bacteria</taxon>
        <taxon>Pseudomonadati</taxon>
        <taxon>Spirochaetota</taxon>
        <taxon>Spirochaetia</taxon>
        <taxon>Leptospirales</taxon>
        <taxon>Leptospiraceae</taxon>
        <taxon>Leptospira</taxon>
    </lineage>
</organism>
<dbReference type="Proteomes" id="UP000231926">
    <property type="component" value="Unassembled WGS sequence"/>
</dbReference>
<dbReference type="RefSeq" id="WP_100711707.1">
    <property type="nucleotide sequence ID" value="NZ_NPDR01000012.1"/>
</dbReference>
<feature type="transmembrane region" description="Helical" evidence="12">
    <location>
        <begin position="21"/>
        <end position="39"/>
    </location>
</feature>
<evidence type="ECO:0000256" key="12">
    <source>
        <dbReference type="SAM" id="Phobius"/>
    </source>
</evidence>
<name>A0A2M9Y7X8_9LEPT</name>
<dbReference type="PANTHER" id="PTHR11048">
    <property type="entry name" value="PRENYLTRANSFERASES"/>
    <property type="match status" value="1"/>
</dbReference>
<dbReference type="CDD" id="cd13959">
    <property type="entry name" value="PT_UbiA_COQ2"/>
    <property type="match status" value="1"/>
</dbReference>
<feature type="transmembrane region" description="Helical" evidence="12">
    <location>
        <begin position="169"/>
        <end position="191"/>
    </location>
</feature>
<dbReference type="InterPro" id="IPR000537">
    <property type="entry name" value="UbiA_prenyltransferase"/>
</dbReference>
<dbReference type="NCBIfam" id="TIGR01475">
    <property type="entry name" value="ubiA_other"/>
    <property type="match status" value="1"/>
</dbReference>
<dbReference type="InterPro" id="IPR039653">
    <property type="entry name" value="Prenyltransferase"/>
</dbReference>
<keyword evidence="4" id="KW-1003">Cell membrane</keyword>
<dbReference type="InterPro" id="IPR006371">
    <property type="entry name" value="Polyprenyltransferase_UbiA-li"/>
</dbReference>
<dbReference type="AlphaFoldDB" id="A0A2M9Y7X8"/>
<dbReference type="FunFam" id="1.20.120.1780:FF:000001">
    <property type="entry name" value="4-hydroxybenzoate octaprenyltransferase"/>
    <property type="match status" value="1"/>
</dbReference>
<gene>
    <name evidence="13" type="ORF">CH362_18020</name>
</gene>
<keyword evidence="9 12" id="KW-1133">Transmembrane helix</keyword>
<dbReference type="Pfam" id="PF01040">
    <property type="entry name" value="UbiA"/>
    <property type="match status" value="1"/>
</dbReference>
<comment type="caution">
    <text evidence="13">The sequence shown here is derived from an EMBL/GenBank/DDBJ whole genome shotgun (WGS) entry which is preliminary data.</text>
</comment>
<dbReference type="GO" id="GO:0008412">
    <property type="term" value="F:4-hydroxybenzoate polyprenyltransferase activity"/>
    <property type="evidence" value="ECO:0007669"/>
    <property type="project" value="UniProtKB-EC"/>
</dbReference>
<evidence type="ECO:0000313" key="14">
    <source>
        <dbReference type="Proteomes" id="UP000231926"/>
    </source>
</evidence>
<evidence type="ECO:0000313" key="13">
    <source>
        <dbReference type="EMBL" id="PJZ47685.1"/>
    </source>
</evidence>
<comment type="cofactor">
    <cofactor evidence="1">
        <name>Mg(2+)</name>
        <dbReference type="ChEBI" id="CHEBI:18420"/>
    </cofactor>
</comment>
<evidence type="ECO:0000256" key="4">
    <source>
        <dbReference type="ARBA" id="ARBA00022475"/>
    </source>
</evidence>
<accession>A0A2M9Y7X8</accession>
<proteinExistence type="inferred from homology"/>
<feature type="transmembrane region" description="Helical" evidence="12">
    <location>
        <begin position="51"/>
        <end position="72"/>
    </location>
</feature>
<dbReference type="InterPro" id="IPR044878">
    <property type="entry name" value="UbiA_sf"/>
</dbReference>
<keyword evidence="7" id="KW-0831">Ubiquinone biosynthesis</keyword>
<keyword evidence="6 13" id="KW-0808">Transferase</keyword>
<evidence type="ECO:0000256" key="10">
    <source>
        <dbReference type="ARBA" id="ARBA00023136"/>
    </source>
</evidence>
<dbReference type="OrthoDB" id="9782418at2"/>
<feature type="transmembrane region" description="Helical" evidence="12">
    <location>
        <begin position="144"/>
        <end position="163"/>
    </location>
</feature>
<keyword evidence="14" id="KW-1185">Reference proteome</keyword>
<comment type="similarity">
    <text evidence="3">Belongs to the UbiA prenyltransferase family.</text>
</comment>
<sequence>MASNTLATLGKYGRFIKFSHTLFALPFAGIAFVLAILQEPSLTLLTMGQKLIWILVCMVGARSAAMGFNRWADRKIDAKNPRTANREIPSGQISDFMAVIFIIGSALVFFIGSWFLNPLSFYLSFPTLFLLLTYSYTKRFTFLCHFYLGLTIGLAPLATWIAIREEFSWIAGLWTLGLAFNLAGFDILYALQDREFDKKEGLHSVPAQFGEKDSFIISRISHILSISFLSAAAWYAGFQGAFWVFLIFVAYLLFREQKIASENKDGNFPPSFYQIHSWISLVIFLGILAEKGPSLVSLFSRF</sequence>
<dbReference type="Gene3D" id="1.20.120.1780">
    <property type="entry name" value="UbiA prenyltransferase"/>
    <property type="match status" value="1"/>
</dbReference>
<comment type="subcellular location">
    <subcellularLocation>
        <location evidence="2">Membrane</location>
        <topology evidence="2">Multi-pass membrane protein</topology>
    </subcellularLocation>
</comment>
<evidence type="ECO:0000256" key="9">
    <source>
        <dbReference type="ARBA" id="ARBA00022989"/>
    </source>
</evidence>
<keyword evidence="5" id="KW-0997">Cell inner membrane</keyword>
<evidence type="ECO:0000256" key="2">
    <source>
        <dbReference type="ARBA" id="ARBA00004141"/>
    </source>
</evidence>
<evidence type="ECO:0000256" key="7">
    <source>
        <dbReference type="ARBA" id="ARBA00022688"/>
    </source>
</evidence>
<dbReference type="EC" id="2.5.1.39" evidence="11"/>
<dbReference type="Gene3D" id="1.10.357.140">
    <property type="entry name" value="UbiA prenyltransferase"/>
    <property type="match status" value="1"/>
</dbReference>
<dbReference type="EMBL" id="NPDR01000012">
    <property type="protein sequence ID" value="PJZ47685.1"/>
    <property type="molecule type" value="Genomic_DNA"/>
</dbReference>
<evidence type="ECO:0000256" key="6">
    <source>
        <dbReference type="ARBA" id="ARBA00022679"/>
    </source>
</evidence>
<dbReference type="FunFam" id="1.10.357.140:FF:000008">
    <property type="entry name" value="4-hydroxybenzoate octaprenyltransferase"/>
    <property type="match status" value="1"/>
</dbReference>
<dbReference type="GO" id="GO:0006744">
    <property type="term" value="P:ubiquinone biosynthetic process"/>
    <property type="evidence" value="ECO:0007669"/>
    <property type="project" value="UniProtKB-KW"/>
</dbReference>
<evidence type="ECO:0000256" key="1">
    <source>
        <dbReference type="ARBA" id="ARBA00001946"/>
    </source>
</evidence>
<keyword evidence="10 12" id="KW-0472">Membrane</keyword>
<evidence type="ECO:0000256" key="11">
    <source>
        <dbReference type="ARBA" id="ARBA00034524"/>
    </source>
</evidence>
<evidence type="ECO:0000256" key="8">
    <source>
        <dbReference type="ARBA" id="ARBA00022692"/>
    </source>
</evidence>
<dbReference type="GO" id="GO:0005886">
    <property type="term" value="C:plasma membrane"/>
    <property type="evidence" value="ECO:0007669"/>
    <property type="project" value="TreeGrafter"/>
</dbReference>
<evidence type="ECO:0000256" key="5">
    <source>
        <dbReference type="ARBA" id="ARBA00022519"/>
    </source>
</evidence>
<protein>
    <recommendedName>
        <fullName evidence="11">4-hydroxybenzoate polyprenyltransferase</fullName>
        <ecNumber evidence="11">2.5.1.39</ecNumber>
    </recommendedName>
</protein>
<feature type="transmembrane region" description="Helical" evidence="12">
    <location>
        <begin position="272"/>
        <end position="289"/>
    </location>
</feature>
<dbReference type="PANTHER" id="PTHR11048:SF28">
    <property type="entry name" value="4-HYDROXYBENZOATE POLYPRENYLTRANSFERASE, MITOCHONDRIAL"/>
    <property type="match status" value="1"/>
</dbReference>
<keyword evidence="8 12" id="KW-0812">Transmembrane</keyword>
<feature type="transmembrane region" description="Helical" evidence="12">
    <location>
        <begin position="228"/>
        <end position="252"/>
    </location>
</feature>
<evidence type="ECO:0000256" key="3">
    <source>
        <dbReference type="ARBA" id="ARBA00005985"/>
    </source>
</evidence>